<reference evidence="3 4" key="1">
    <citation type="submission" date="2020-06" db="EMBL/GenBank/DDBJ databases">
        <authorList>
            <consortium name="Wellcome Sanger Institute Data Sharing"/>
        </authorList>
    </citation>
    <scope>NUCLEOTIDE SEQUENCE [LARGE SCALE GENOMIC DNA]</scope>
</reference>
<dbReference type="Ensembl" id="ENSDCDT00010036769.1">
    <property type="protein sequence ID" value="ENSDCDP00010029659.1"/>
    <property type="gene ID" value="ENSDCDG00010018820.1"/>
</dbReference>
<evidence type="ECO:0000259" key="2">
    <source>
        <dbReference type="PROSITE" id="PS50050"/>
    </source>
</evidence>
<dbReference type="InterPro" id="IPR001368">
    <property type="entry name" value="TNFR/NGFR_Cys_rich_reg"/>
</dbReference>
<dbReference type="AlphaFoldDB" id="A0AAY4CA67"/>
<feature type="repeat" description="TNFR-Cys" evidence="1">
    <location>
        <begin position="36"/>
        <end position="78"/>
    </location>
</feature>
<feature type="domain" description="TNFR-Cys" evidence="2">
    <location>
        <begin position="36"/>
        <end position="78"/>
    </location>
</feature>
<dbReference type="PROSITE" id="PS50050">
    <property type="entry name" value="TNFR_NGFR_2"/>
    <property type="match status" value="1"/>
</dbReference>
<name>A0AAY4CA67_9TELE</name>
<comment type="caution">
    <text evidence="1">Lacks conserved residue(s) required for the propagation of feature annotation.</text>
</comment>
<accession>A0AAY4CA67</accession>
<dbReference type="Proteomes" id="UP000694580">
    <property type="component" value="Chromosome 12"/>
</dbReference>
<evidence type="ECO:0000313" key="3">
    <source>
        <dbReference type="Ensembl" id="ENSDCDP00010029659.1"/>
    </source>
</evidence>
<dbReference type="Gene3D" id="2.10.50.10">
    <property type="entry name" value="Tumor Necrosis Factor Receptor, subunit A, domain 2"/>
    <property type="match status" value="1"/>
</dbReference>
<reference evidence="3" key="3">
    <citation type="submission" date="2025-09" db="UniProtKB">
        <authorList>
            <consortium name="Ensembl"/>
        </authorList>
    </citation>
    <scope>IDENTIFICATION</scope>
</reference>
<organism evidence="3 4">
    <name type="scientific">Denticeps clupeoides</name>
    <name type="common">denticle herring</name>
    <dbReference type="NCBI Taxonomy" id="299321"/>
    <lineage>
        <taxon>Eukaryota</taxon>
        <taxon>Metazoa</taxon>
        <taxon>Chordata</taxon>
        <taxon>Craniata</taxon>
        <taxon>Vertebrata</taxon>
        <taxon>Euteleostomi</taxon>
        <taxon>Actinopterygii</taxon>
        <taxon>Neopterygii</taxon>
        <taxon>Teleostei</taxon>
        <taxon>Clupei</taxon>
        <taxon>Clupeiformes</taxon>
        <taxon>Denticipitoidei</taxon>
        <taxon>Denticipitidae</taxon>
        <taxon>Denticeps</taxon>
    </lineage>
</organism>
<gene>
    <name evidence="3" type="primary">TNFRSF1B</name>
</gene>
<dbReference type="GeneTree" id="ENSGT00940000166932"/>
<evidence type="ECO:0000256" key="1">
    <source>
        <dbReference type="PROSITE-ProRule" id="PRU00206"/>
    </source>
</evidence>
<sequence>MSLWCAYLHTLNAQTWYKMLSLFQSFPNDSDTVCEPCPVAETAEAYNYADKCISCRKCKKDKGLVPAQECNRSVNARCKCQDDMYCMRTEQSGHILLCHRVLCCVYKSLHFHFTRNIDL</sequence>
<protein>
    <recommendedName>
        <fullName evidence="2">TNFR-Cys domain-containing protein</fullName>
    </recommendedName>
</protein>
<keyword evidence="1" id="KW-1015">Disulfide bond</keyword>
<proteinExistence type="predicted"/>
<keyword evidence="4" id="KW-1185">Reference proteome</keyword>
<reference evidence="3" key="2">
    <citation type="submission" date="2025-08" db="UniProtKB">
        <authorList>
            <consortium name="Ensembl"/>
        </authorList>
    </citation>
    <scope>IDENTIFICATION</scope>
</reference>
<evidence type="ECO:0000313" key="4">
    <source>
        <dbReference type="Proteomes" id="UP000694580"/>
    </source>
</evidence>
<feature type="disulfide bond" evidence="1">
    <location>
        <begin position="37"/>
        <end position="52"/>
    </location>
</feature>